<keyword evidence="4" id="KW-1185">Reference proteome</keyword>
<proteinExistence type="predicted"/>
<evidence type="ECO:0000313" key="2">
    <source>
        <dbReference type="EMBL" id="CAI9959452.1"/>
    </source>
</evidence>
<reference evidence="2" key="1">
    <citation type="submission" date="2023-06" db="EMBL/GenBank/DDBJ databases">
        <authorList>
            <person name="Kurt Z."/>
        </authorList>
    </citation>
    <scope>NUCLEOTIDE SEQUENCE</scope>
</reference>
<dbReference type="AlphaFoldDB" id="A0AA86QMS1"/>
<dbReference type="EMBL" id="CATOUU010000918">
    <property type="protein sequence ID" value="CAI9959452.1"/>
    <property type="molecule type" value="Genomic_DNA"/>
</dbReference>
<evidence type="ECO:0000313" key="3">
    <source>
        <dbReference type="EMBL" id="CAL6028009.1"/>
    </source>
</evidence>
<gene>
    <name evidence="3" type="ORF">HINF_LOCUS31599</name>
    <name evidence="2" type="ORF">HINF_LOCUS47097</name>
</gene>
<evidence type="ECO:0000256" key="1">
    <source>
        <dbReference type="SAM" id="MobiDB-lite"/>
    </source>
</evidence>
<reference evidence="3 4" key="2">
    <citation type="submission" date="2024-07" db="EMBL/GenBank/DDBJ databases">
        <authorList>
            <person name="Akdeniz Z."/>
        </authorList>
    </citation>
    <scope>NUCLEOTIDE SEQUENCE [LARGE SCALE GENOMIC DNA]</scope>
</reference>
<protein>
    <submittedName>
        <fullName evidence="3">Hypothetical_protein</fullName>
    </submittedName>
</protein>
<organism evidence="2">
    <name type="scientific">Hexamita inflata</name>
    <dbReference type="NCBI Taxonomy" id="28002"/>
    <lineage>
        <taxon>Eukaryota</taxon>
        <taxon>Metamonada</taxon>
        <taxon>Diplomonadida</taxon>
        <taxon>Hexamitidae</taxon>
        <taxon>Hexamitinae</taxon>
        <taxon>Hexamita</taxon>
    </lineage>
</organism>
<accession>A0AA86QMS1</accession>
<feature type="region of interest" description="Disordered" evidence="1">
    <location>
        <begin position="184"/>
        <end position="205"/>
    </location>
</feature>
<name>A0AA86QMS1_9EUKA</name>
<feature type="compositionally biased region" description="Basic residues" evidence="1">
    <location>
        <begin position="184"/>
        <end position="196"/>
    </location>
</feature>
<comment type="caution">
    <text evidence="2">The sequence shown here is derived from an EMBL/GenBank/DDBJ whole genome shotgun (WGS) entry which is preliminary data.</text>
</comment>
<dbReference type="EMBL" id="CAXDID020000106">
    <property type="protein sequence ID" value="CAL6028009.1"/>
    <property type="molecule type" value="Genomic_DNA"/>
</dbReference>
<dbReference type="Proteomes" id="UP001642409">
    <property type="component" value="Unassembled WGS sequence"/>
</dbReference>
<sequence length="220" mass="25135">MNSSSYSILKQQTTVPGLKIHCVHNILFKDINDSVEYDSARQLLQKTKSMQLNNKSQKTLDPQLNTAMNNLQKLISQSTPQLDLHSSKSQTLNQIQTKENNSATNPNSQYLKNTQIQQYSQCSSTSFSEQNDIVEISKPQISIEEESKKDDEQKIYLAPLSESKPIMKQISTLESIGSFARYKNTTKKSKRSHRLHKDPPNEGFQKIQNLDDLVDQKLFD</sequence>
<evidence type="ECO:0000313" key="4">
    <source>
        <dbReference type="Proteomes" id="UP001642409"/>
    </source>
</evidence>